<dbReference type="Gene3D" id="2.170.270.10">
    <property type="entry name" value="SET domain"/>
    <property type="match status" value="1"/>
</dbReference>
<organism evidence="6 7">
    <name type="scientific">Nezara viridula</name>
    <name type="common">Southern green stink bug</name>
    <name type="synonym">Cimex viridulus</name>
    <dbReference type="NCBI Taxonomy" id="85310"/>
    <lineage>
        <taxon>Eukaryota</taxon>
        <taxon>Metazoa</taxon>
        <taxon>Ecdysozoa</taxon>
        <taxon>Arthropoda</taxon>
        <taxon>Hexapoda</taxon>
        <taxon>Insecta</taxon>
        <taxon>Pterygota</taxon>
        <taxon>Neoptera</taxon>
        <taxon>Paraneoptera</taxon>
        <taxon>Hemiptera</taxon>
        <taxon>Heteroptera</taxon>
        <taxon>Panheteroptera</taxon>
        <taxon>Pentatomomorpha</taxon>
        <taxon>Pentatomoidea</taxon>
        <taxon>Pentatomidae</taxon>
        <taxon>Pentatominae</taxon>
        <taxon>Nezara</taxon>
    </lineage>
</organism>
<name>A0A9P0MMF7_NEZVI</name>
<dbReference type="Proteomes" id="UP001152798">
    <property type="component" value="Chromosome 4"/>
</dbReference>
<dbReference type="AlphaFoldDB" id="A0A9P0MMF7"/>
<evidence type="ECO:0000256" key="4">
    <source>
        <dbReference type="SAM" id="MobiDB-lite"/>
    </source>
</evidence>
<keyword evidence="2" id="KW-0808">Transferase</keyword>
<dbReference type="PANTHER" id="PTHR46402:SF2">
    <property type="entry name" value="HISTONE-LYSINE N-TRIMETHYLTRANSFERASE SMYD5"/>
    <property type="match status" value="1"/>
</dbReference>
<dbReference type="PANTHER" id="PTHR46402">
    <property type="entry name" value="SET AND MYND DOMAIN-CONTAINING PROTEIN 5"/>
    <property type="match status" value="1"/>
</dbReference>
<dbReference type="Pfam" id="PF00856">
    <property type="entry name" value="SET"/>
    <property type="match status" value="1"/>
</dbReference>
<sequence length="380" mass="43591">MALGYEIRHCSDRKGKGLFATKDFSENEVIFEEKPLVSCQFAWNETYGYLACHHCLRPMEDTEENVRRLTNNPNIVLPFPELCPTNKSLHRYCDQCGVGFCSDSCKQQSWAQYHEYLCFGTHPALKNLYEAWKTMHYPPETASVMLIARMIAIIEQAQDKDSAISAFLEFAHGTSEERDGSILKFLGEQFFEKFECLRLLMSDIFQTCHAQSLVTEEGLKTLFAIAGRNSQGIGSSVFSIWVKNVEKFELSEESRKEINEFIDNVYLSMDRHVGCFLNNEGSGLYRLERCINHSCLPNASSTFPYGDYTLALVAKTAISAGEEICISYLDECELERSKHSRNKHLREYYLFECECEKCLKQSDEPDVTSEEETDSDMDEE</sequence>
<dbReference type="OrthoDB" id="438641at2759"/>
<dbReference type="GO" id="GO:0032259">
    <property type="term" value="P:methylation"/>
    <property type="evidence" value="ECO:0007669"/>
    <property type="project" value="UniProtKB-KW"/>
</dbReference>
<dbReference type="EMBL" id="OV725080">
    <property type="protein sequence ID" value="CAH1398454.1"/>
    <property type="molecule type" value="Genomic_DNA"/>
</dbReference>
<evidence type="ECO:0000313" key="6">
    <source>
        <dbReference type="EMBL" id="CAH1398454.1"/>
    </source>
</evidence>
<dbReference type="GO" id="GO:0042799">
    <property type="term" value="F:histone H4K20 methyltransferase activity"/>
    <property type="evidence" value="ECO:0007669"/>
    <property type="project" value="TreeGrafter"/>
</dbReference>
<dbReference type="Gene3D" id="6.10.140.2220">
    <property type="match status" value="1"/>
</dbReference>
<evidence type="ECO:0000256" key="1">
    <source>
        <dbReference type="ARBA" id="ARBA00022603"/>
    </source>
</evidence>
<dbReference type="SUPFAM" id="SSF82199">
    <property type="entry name" value="SET domain"/>
    <property type="match status" value="1"/>
</dbReference>
<dbReference type="SMART" id="SM00317">
    <property type="entry name" value="SET"/>
    <property type="match status" value="1"/>
</dbReference>
<reference evidence="6" key="1">
    <citation type="submission" date="2022-01" db="EMBL/GenBank/DDBJ databases">
        <authorList>
            <person name="King R."/>
        </authorList>
    </citation>
    <scope>NUCLEOTIDE SEQUENCE</scope>
</reference>
<dbReference type="InterPro" id="IPR046341">
    <property type="entry name" value="SET_dom_sf"/>
</dbReference>
<evidence type="ECO:0000256" key="3">
    <source>
        <dbReference type="ARBA" id="ARBA00022691"/>
    </source>
</evidence>
<accession>A0A9P0MMF7</accession>
<dbReference type="PROSITE" id="PS50280">
    <property type="entry name" value="SET"/>
    <property type="match status" value="1"/>
</dbReference>
<protein>
    <recommendedName>
        <fullName evidence="5">SET domain-containing protein</fullName>
    </recommendedName>
</protein>
<dbReference type="GO" id="GO:0045814">
    <property type="term" value="P:negative regulation of gene expression, epigenetic"/>
    <property type="evidence" value="ECO:0007669"/>
    <property type="project" value="TreeGrafter"/>
</dbReference>
<keyword evidence="7" id="KW-1185">Reference proteome</keyword>
<keyword evidence="1" id="KW-0489">Methyltransferase</keyword>
<gene>
    <name evidence="6" type="ORF">NEZAVI_LOCUS8104</name>
</gene>
<proteinExistence type="predicted"/>
<dbReference type="Gene3D" id="1.10.220.160">
    <property type="match status" value="1"/>
</dbReference>
<feature type="region of interest" description="Disordered" evidence="4">
    <location>
        <begin position="361"/>
        <end position="380"/>
    </location>
</feature>
<evidence type="ECO:0000313" key="7">
    <source>
        <dbReference type="Proteomes" id="UP001152798"/>
    </source>
</evidence>
<feature type="domain" description="SET" evidence="5">
    <location>
        <begin position="3"/>
        <end position="329"/>
    </location>
</feature>
<feature type="compositionally biased region" description="Acidic residues" evidence="4">
    <location>
        <begin position="364"/>
        <end position="380"/>
    </location>
</feature>
<keyword evidence="3" id="KW-0949">S-adenosyl-L-methionine</keyword>
<evidence type="ECO:0000259" key="5">
    <source>
        <dbReference type="PROSITE" id="PS50280"/>
    </source>
</evidence>
<dbReference type="InterPro" id="IPR001214">
    <property type="entry name" value="SET_dom"/>
</dbReference>
<evidence type="ECO:0000256" key="2">
    <source>
        <dbReference type="ARBA" id="ARBA00022679"/>
    </source>
</evidence>